<proteinExistence type="predicted"/>
<evidence type="ECO:0000256" key="2">
    <source>
        <dbReference type="ARBA" id="ARBA00022525"/>
    </source>
</evidence>
<protein>
    <recommendedName>
        <fullName evidence="10">Peroxidase</fullName>
    </recommendedName>
</protein>
<keyword evidence="4" id="KW-0325">Glycoprotein</keyword>
<dbReference type="PROSITE" id="PS50292">
    <property type="entry name" value="PEROXIDASE_3"/>
    <property type="match status" value="1"/>
</dbReference>
<keyword evidence="2" id="KW-0964">Secreted</keyword>
<comment type="subcellular location">
    <subcellularLocation>
        <location evidence="1">Secreted</location>
    </subcellularLocation>
</comment>
<dbReference type="InterPro" id="IPR010255">
    <property type="entry name" value="Haem_peroxidase_sf"/>
</dbReference>
<evidence type="ECO:0000256" key="4">
    <source>
        <dbReference type="ARBA" id="ARBA00023180"/>
    </source>
</evidence>
<keyword evidence="5" id="KW-0349">Heme</keyword>
<accession>A0ABD0T9G5</accession>
<dbReference type="PANTHER" id="PTHR11475">
    <property type="entry name" value="OXIDASE/PEROXIDASE"/>
    <property type="match status" value="1"/>
</dbReference>
<keyword evidence="5" id="KW-0479">Metal-binding</keyword>
<feature type="compositionally biased region" description="Basic and acidic residues" evidence="6">
    <location>
        <begin position="631"/>
        <end position="721"/>
    </location>
</feature>
<dbReference type="GO" id="GO:0005576">
    <property type="term" value="C:extracellular region"/>
    <property type="evidence" value="ECO:0007669"/>
    <property type="project" value="UniProtKB-SubCell"/>
</dbReference>
<feature type="compositionally biased region" description="Low complexity" evidence="6">
    <location>
        <begin position="722"/>
        <end position="731"/>
    </location>
</feature>
<dbReference type="PRINTS" id="PR00457">
    <property type="entry name" value="ANPEROXIDASE"/>
</dbReference>
<dbReference type="SUPFAM" id="SSF48113">
    <property type="entry name" value="Heme-dependent peroxidases"/>
    <property type="match status" value="1"/>
</dbReference>
<feature type="signal peptide" evidence="7">
    <location>
        <begin position="1"/>
        <end position="18"/>
    </location>
</feature>
<dbReference type="Proteomes" id="UP001549921">
    <property type="component" value="Unassembled WGS sequence"/>
</dbReference>
<evidence type="ECO:0008006" key="10">
    <source>
        <dbReference type="Google" id="ProtNLM"/>
    </source>
</evidence>
<dbReference type="PANTHER" id="PTHR11475:SF4">
    <property type="entry name" value="CHORION PEROXIDASE"/>
    <property type="match status" value="1"/>
</dbReference>
<evidence type="ECO:0000313" key="8">
    <source>
        <dbReference type="EMBL" id="KAL0840026.1"/>
    </source>
</evidence>
<evidence type="ECO:0000256" key="6">
    <source>
        <dbReference type="SAM" id="MobiDB-lite"/>
    </source>
</evidence>
<dbReference type="AlphaFoldDB" id="A0ABD0T9G5"/>
<gene>
    <name evidence="8" type="ORF">ABMA28_015351</name>
</gene>
<dbReference type="GO" id="GO:0004601">
    <property type="term" value="F:peroxidase activity"/>
    <property type="evidence" value="ECO:0007669"/>
    <property type="project" value="UniProtKB-KW"/>
</dbReference>
<evidence type="ECO:0000256" key="7">
    <source>
        <dbReference type="SAM" id="SignalP"/>
    </source>
</evidence>
<dbReference type="Pfam" id="PF03098">
    <property type="entry name" value="An_peroxidase"/>
    <property type="match status" value="1"/>
</dbReference>
<organism evidence="8 9">
    <name type="scientific">Loxostege sticticalis</name>
    <name type="common">Beet webworm moth</name>
    <dbReference type="NCBI Taxonomy" id="481309"/>
    <lineage>
        <taxon>Eukaryota</taxon>
        <taxon>Metazoa</taxon>
        <taxon>Ecdysozoa</taxon>
        <taxon>Arthropoda</taxon>
        <taxon>Hexapoda</taxon>
        <taxon>Insecta</taxon>
        <taxon>Pterygota</taxon>
        <taxon>Neoptera</taxon>
        <taxon>Endopterygota</taxon>
        <taxon>Lepidoptera</taxon>
        <taxon>Glossata</taxon>
        <taxon>Ditrysia</taxon>
        <taxon>Pyraloidea</taxon>
        <taxon>Crambidae</taxon>
        <taxon>Pyraustinae</taxon>
        <taxon>Loxostege</taxon>
    </lineage>
</organism>
<feature type="region of interest" description="Disordered" evidence="6">
    <location>
        <begin position="619"/>
        <end position="731"/>
    </location>
</feature>
<feature type="chain" id="PRO_5044787485" description="Peroxidase" evidence="7">
    <location>
        <begin position="19"/>
        <end position="731"/>
    </location>
</feature>
<dbReference type="InterPro" id="IPR019791">
    <property type="entry name" value="Haem_peroxidase_animal"/>
</dbReference>
<keyword evidence="3" id="KW-0560">Oxidoreductase</keyword>
<comment type="caution">
    <text evidence="8">The sequence shown here is derived from an EMBL/GenBank/DDBJ whole genome shotgun (WGS) entry which is preliminary data.</text>
</comment>
<feature type="binding site" description="axial binding residue" evidence="5">
    <location>
        <position position="384"/>
    </location>
    <ligand>
        <name>heme b</name>
        <dbReference type="ChEBI" id="CHEBI:60344"/>
    </ligand>
    <ligandPart>
        <name>Fe</name>
        <dbReference type="ChEBI" id="CHEBI:18248"/>
    </ligandPart>
</feature>
<dbReference type="Gene3D" id="1.10.640.10">
    <property type="entry name" value="Haem peroxidase domain superfamily, animal type"/>
    <property type="match status" value="1"/>
</dbReference>
<keyword evidence="5" id="KW-0408">Iron</keyword>
<dbReference type="InterPro" id="IPR037120">
    <property type="entry name" value="Haem_peroxidase_sf_animal"/>
</dbReference>
<evidence type="ECO:0000313" key="9">
    <source>
        <dbReference type="Proteomes" id="UP001549921"/>
    </source>
</evidence>
<evidence type="ECO:0000256" key="1">
    <source>
        <dbReference type="ARBA" id="ARBA00004613"/>
    </source>
</evidence>
<sequence>MVYKIYLVFLAILSSVVGDESNSTFYDSYHGKPISDKEYRQHVEKNTTFWCINEVEKCDPHERRRLDGSCNNLNYPNRGMPHTPTLKLLPPEFSGNDFEPRLAKSGAPLPPARPLRTSLLPDARIPDQVFTQMVAHYMLFIVSDVLSIHDTVNYVLWKPYCCSPQGEKDKDCIPVKIPNDDPVHRFSNIRCMKLTRPLTYQTEGCLKNDTKPERIVTSTPLLDLSKLYGTDVQKLANKGRLFKKGLLKYEKEDGRIWPPSTKTQDNLCLLNMKPRETRCHDTRNLIGINLFSIWFWRVHNSIATALAAVNPCWDDEKLFQTAREINIATMVQILFYELLPSLMGYDNLIREGIISPFPGFRDLYNDQVVPQISAEYAQGLRWFHVIQENNAKMYDAKGHYVKSVPLTNITLRTGFLGIDNNLDYLTQGCFRQASGGFNSFVDPDIAEIGLGPLTESTDITSFDLVKNRHFGLAPYTKYLQLCNGRPFNTFDDLIGIVKPEMLDILKDKYKHVEDIDLMAGMWVELPAKGSFLPKTLQCIFLDQHVRFLVSDRHWYERQNRPNAFTYDQLLEIRKATISGLMCDVGDTVTEIQPRSFLRPGPGNEITSCDNIPRYDFEPWRDPSCNGNNSSSDEKNSSSDEKNSSSDKKNSSSDEKNSSSGDKKSSSDDKNSSTDEKNSSSDEKNSSSDEKNSSSDEKNSSSGDKKSSSDDKNSSTDEKNSSSDENSSDWLE</sequence>
<name>A0ABD0T9G5_LOXSC</name>
<keyword evidence="3" id="KW-0575">Peroxidase</keyword>
<reference evidence="8 9" key="1">
    <citation type="submission" date="2024-06" db="EMBL/GenBank/DDBJ databases">
        <title>A chromosome-level genome assembly of beet webworm, Loxostege sticticalis.</title>
        <authorList>
            <person name="Zhang Y."/>
        </authorList>
    </citation>
    <scope>NUCLEOTIDE SEQUENCE [LARGE SCALE GENOMIC DNA]</scope>
    <source>
        <strain evidence="8">AQ028</strain>
        <tissue evidence="8">Male pupae</tissue>
    </source>
</reference>
<evidence type="ECO:0000256" key="5">
    <source>
        <dbReference type="PIRSR" id="PIRSR619791-2"/>
    </source>
</evidence>
<keyword evidence="7" id="KW-0732">Signal</keyword>
<evidence type="ECO:0000256" key="3">
    <source>
        <dbReference type="ARBA" id="ARBA00022559"/>
    </source>
</evidence>
<dbReference type="EMBL" id="JBEDNZ010000007">
    <property type="protein sequence ID" value="KAL0840026.1"/>
    <property type="molecule type" value="Genomic_DNA"/>
</dbReference>